<accession>A0AAW4FYQ0</accession>
<gene>
    <name evidence="1" type="ORF">GFB56_37950</name>
</gene>
<sequence length="171" mass="17243">TQTVTIVILGTNDAPVITSGTQSATVTEHADGAAGENAVVHVQGGAVTFADVDTLDTHSASFWPQGGGYLGTFKLDAVNQATDTIGWNFKVADGVLDSLQAGQTLTQKYTVLVNDGHGGVATQTVMIVITGTNDAPVITSAVQSGAVTEIADNAAGENATTHAQNGAVTFG</sequence>
<evidence type="ECO:0000313" key="2">
    <source>
        <dbReference type="Proteomes" id="UP000744980"/>
    </source>
</evidence>
<evidence type="ECO:0000313" key="1">
    <source>
        <dbReference type="EMBL" id="MBM3096404.1"/>
    </source>
</evidence>
<dbReference type="InterPro" id="IPR010221">
    <property type="entry name" value="VCBS_dom"/>
</dbReference>
<organism evidence="1 2">
    <name type="scientific">Ensifer canadensis</name>
    <dbReference type="NCBI Taxonomy" id="555315"/>
    <lineage>
        <taxon>Bacteria</taxon>
        <taxon>Pseudomonadati</taxon>
        <taxon>Pseudomonadota</taxon>
        <taxon>Alphaproteobacteria</taxon>
        <taxon>Hyphomicrobiales</taxon>
        <taxon>Rhizobiaceae</taxon>
        <taxon>Sinorhizobium/Ensifer group</taxon>
        <taxon>Ensifer</taxon>
    </lineage>
</organism>
<dbReference type="NCBIfam" id="TIGR01965">
    <property type="entry name" value="VCBS_repeat"/>
    <property type="match status" value="1"/>
</dbReference>
<keyword evidence="2" id="KW-1185">Reference proteome</keyword>
<dbReference type="Proteomes" id="UP000744980">
    <property type="component" value="Unassembled WGS sequence"/>
</dbReference>
<name>A0AAW4FYQ0_9HYPH</name>
<reference evidence="1 2" key="1">
    <citation type="submission" date="2020-01" db="EMBL/GenBank/DDBJ databases">
        <title>Draft genome assembly of Ensifer adhaerens T173.</title>
        <authorList>
            <person name="Craig J.E."/>
            <person name="Stinchcombe J.R."/>
        </authorList>
    </citation>
    <scope>NUCLEOTIDE SEQUENCE [LARGE SCALE GENOMIC DNA]</scope>
    <source>
        <strain evidence="1 2">T173</strain>
    </source>
</reference>
<protein>
    <recommendedName>
        <fullName evidence="3">RapA2 cadherin-like domain-containing protein</fullName>
    </recommendedName>
</protein>
<dbReference type="EMBL" id="WXFA01000131">
    <property type="protein sequence ID" value="MBM3096404.1"/>
    <property type="molecule type" value="Genomic_DNA"/>
</dbReference>
<feature type="non-terminal residue" evidence="1">
    <location>
        <position position="171"/>
    </location>
</feature>
<proteinExistence type="predicted"/>
<comment type="caution">
    <text evidence="1">The sequence shown here is derived from an EMBL/GenBank/DDBJ whole genome shotgun (WGS) entry which is preliminary data.</text>
</comment>
<evidence type="ECO:0008006" key="3">
    <source>
        <dbReference type="Google" id="ProtNLM"/>
    </source>
</evidence>
<feature type="non-terminal residue" evidence="1">
    <location>
        <position position="1"/>
    </location>
</feature>
<dbReference type="AlphaFoldDB" id="A0AAW4FYQ0"/>